<dbReference type="EMBL" id="CAOQHR010000004">
    <property type="protein sequence ID" value="CAI6333492.1"/>
    <property type="molecule type" value="Genomic_DNA"/>
</dbReference>
<protein>
    <submittedName>
        <fullName evidence="1">Uncharacterized protein</fullName>
    </submittedName>
</protein>
<dbReference type="AlphaFoldDB" id="A0A9W4UEE5"/>
<reference evidence="1" key="1">
    <citation type="submission" date="2023-01" db="EMBL/GenBank/DDBJ databases">
        <authorList>
            <person name="Van Ghelder C."/>
            <person name="Rancurel C."/>
        </authorList>
    </citation>
    <scope>NUCLEOTIDE SEQUENCE</scope>
    <source>
        <strain evidence="1">CNCM I-4278</strain>
    </source>
</reference>
<name>A0A9W4UEE5_9PLEO</name>
<sequence>MRYAFLLGNSLSRHYCIRRQMCAHDSLFCELLFDALSVERCRINQKNPPSSSSGSSCSSSFSSSFASMSKPISLRLSLQFLNSVISGAWPLRLRFSTSICPRGVSTTGTLLIVAVDFTDSVDALLSSNLTTSGFSINVDDDSLDAVDSASPRGFVRSSLSRADNAVSNFPRAFLSRRFVTGRSFILVGDISFNSTGAFPFRALSKSESSPKMGGDSLNSTGAFPSRALRKAKSSPKVGDDFLNSTRAFLFWRVVTSSGFSVGVSVANRDSTEAFSSEPSSTGLCKG</sequence>
<proteinExistence type="predicted"/>
<accession>A0A9W4UEE5</accession>
<gene>
    <name evidence="1" type="ORF">PDIGIT_LOCUS6532</name>
</gene>
<evidence type="ECO:0000313" key="2">
    <source>
        <dbReference type="Proteomes" id="UP001152607"/>
    </source>
</evidence>
<keyword evidence="2" id="KW-1185">Reference proteome</keyword>
<comment type="caution">
    <text evidence="1">The sequence shown here is derived from an EMBL/GenBank/DDBJ whole genome shotgun (WGS) entry which is preliminary data.</text>
</comment>
<organism evidence="1 2">
    <name type="scientific">Periconia digitata</name>
    <dbReference type="NCBI Taxonomy" id="1303443"/>
    <lineage>
        <taxon>Eukaryota</taxon>
        <taxon>Fungi</taxon>
        <taxon>Dikarya</taxon>
        <taxon>Ascomycota</taxon>
        <taxon>Pezizomycotina</taxon>
        <taxon>Dothideomycetes</taxon>
        <taxon>Pleosporomycetidae</taxon>
        <taxon>Pleosporales</taxon>
        <taxon>Massarineae</taxon>
        <taxon>Periconiaceae</taxon>
        <taxon>Periconia</taxon>
    </lineage>
</organism>
<dbReference type="Proteomes" id="UP001152607">
    <property type="component" value="Unassembled WGS sequence"/>
</dbReference>
<evidence type="ECO:0000313" key="1">
    <source>
        <dbReference type="EMBL" id="CAI6333492.1"/>
    </source>
</evidence>